<name>A0AAE1A3B0_9GAST</name>
<dbReference type="Proteomes" id="UP001283361">
    <property type="component" value="Unassembled WGS sequence"/>
</dbReference>
<comment type="caution">
    <text evidence="2">The sequence shown here is derived from an EMBL/GenBank/DDBJ whole genome shotgun (WGS) entry which is preliminary data.</text>
</comment>
<organism evidence="2 3">
    <name type="scientific">Elysia crispata</name>
    <name type="common">lettuce slug</name>
    <dbReference type="NCBI Taxonomy" id="231223"/>
    <lineage>
        <taxon>Eukaryota</taxon>
        <taxon>Metazoa</taxon>
        <taxon>Spiralia</taxon>
        <taxon>Lophotrochozoa</taxon>
        <taxon>Mollusca</taxon>
        <taxon>Gastropoda</taxon>
        <taxon>Heterobranchia</taxon>
        <taxon>Euthyneura</taxon>
        <taxon>Panpulmonata</taxon>
        <taxon>Sacoglossa</taxon>
        <taxon>Placobranchoidea</taxon>
        <taxon>Plakobranchidae</taxon>
        <taxon>Elysia</taxon>
    </lineage>
</organism>
<feature type="region of interest" description="Disordered" evidence="1">
    <location>
        <begin position="49"/>
        <end position="69"/>
    </location>
</feature>
<sequence length="69" mass="7266">MSPQVGTGDGSTSDQSCQAFLFGSRAISRGDKTPKRGLKSSFSDFCESSATTVQSGYHSPSGEDRELVT</sequence>
<evidence type="ECO:0000313" key="2">
    <source>
        <dbReference type="EMBL" id="KAK3780410.1"/>
    </source>
</evidence>
<feature type="compositionally biased region" description="Polar residues" evidence="1">
    <location>
        <begin position="49"/>
        <end position="58"/>
    </location>
</feature>
<protein>
    <submittedName>
        <fullName evidence="2">Uncharacterized protein</fullName>
    </submittedName>
</protein>
<gene>
    <name evidence="2" type="ORF">RRG08_062031</name>
</gene>
<keyword evidence="3" id="KW-1185">Reference proteome</keyword>
<accession>A0AAE1A3B0</accession>
<dbReference type="EMBL" id="JAWDGP010002732">
    <property type="protein sequence ID" value="KAK3780410.1"/>
    <property type="molecule type" value="Genomic_DNA"/>
</dbReference>
<dbReference type="AlphaFoldDB" id="A0AAE1A3B0"/>
<evidence type="ECO:0000313" key="3">
    <source>
        <dbReference type="Proteomes" id="UP001283361"/>
    </source>
</evidence>
<reference evidence="2" key="1">
    <citation type="journal article" date="2023" name="G3 (Bethesda)">
        <title>A reference genome for the long-term kleptoplast-retaining sea slug Elysia crispata morphotype clarki.</title>
        <authorList>
            <person name="Eastman K.E."/>
            <person name="Pendleton A.L."/>
            <person name="Shaikh M.A."/>
            <person name="Suttiyut T."/>
            <person name="Ogas R."/>
            <person name="Tomko P."/>
            <person name="Gavelis G."/>
            <person name="Widhalm J.R."/>
            <person name="Wisecaver J.H."/>
        </authorList>
    </citation>
    <scope>NUCLEOTIDE SEQUENCE</scope>
    <source>
        <strain evidence="2">ECLA1</strain>
    </source>
</reference>
<evidence type="ECO:0000256" key="1">
    <source>
        <dbReference type="SAM" id="MobiDB-lite"/>
    </source>
</evidence>
<proteinExistence type="predicted"/>